<feature type="compositionally biased region" description="Basic and acidic residues" evidence="1">
    <location>
        <begin position="504"/>
        <end position="521"/>
    </location>
</feature>
<evidence type="ECO:0000313" key="3">
    <source>
        <dbReference type="Proteomes" id="UP000430146"/>
    </source>
</evidence>
<proteinExistence type="predicted"/>
<dbReference type="RefSeq" id="WP_234897745.1">
    <property type="nucleotide sequence ID" value="NZ_CACSIP010000055.1"/>
</dbReference>
<evidence type="ECO:0000256" key="1">
    <source>
        <dbReference type="SAM" id="MobiDB-lite"/>
    </source>
</evidence>
<feature type="compositionally biased region" description="Pro residues" evidence="1">
    <location>
        <begin position="271"/>
        <end position="280"/>
    </location>
</feature>
<protein>
    <recommendedName>
        <fullName evidence="4">Portal protein</fullName>
    </recommendedName>
</protein>
<reference evidence="2 3" key="1">
    <citation type="submission" date="2019-11" db="EMBL/GenBank/DDBJ databases">
        <authorList>
            <person name="Holert J."/>
        </authorList>
    </citation>
    <scope>NUCLEOTIDE SEQUENCE [LARGE SCALE GENOMIC DNA]</scope>
    <source>
        <strain evidence="2">BC8_1</strain>
    </source>
</reference>
<organism evidence="2 3">
    <name type="scientific">Mycolicibacterium vanbaalenii</name>
    <name type="common">Mycobacterium vanbaalenii</name>
    <dbReference type="NCBI Taxonomy" id="110539"/>
    <lineage>
        <taxon>Bacteria</taxon>
        <taxon>Bacillati</taxon>
        <taxon>Actinomycetota</taxon>
        <taxon>Actinomycetes</taxon>
        <taxon>Mycobacteriales</taxon>
        <taxon>Mycobacteriaceae</taxon>
        <taxon>Mycolicibacterium</taxon>
    </lineage>
</organism>
<evidence type="ECO:0008006" key="4">
    <source>
        <dbReference type="Google" id="ProtNLM"/>
    </source>
</evidence>
<keyword evidence="3" id="KW-1185">Reference proteome</keyword>
<dbReference type="Proteomes" id="UP000430146">
    <property type="component" value="Unassembled WGS sequence"/>
</dbReference>
<gene>
    <name evidence="2" type="ORF">AELLOGFF_06389</name>
</gene>
<accession>A0A5S9RAR6</accession>
<name>A0A5S9RAR6_MYCVN</name>
<evidence type="ECO:0000313" key="2">
    <source>
        <dbReference type="EMBL" id="CAA0134569.1"/>
    </source>
</evidence>
<dbReference type="EMBL" id="CACSIP010000055">
    <property type="protein sequence ID" value="CAA0134569.1"/>
    <property type="molecule type" value="Genomic_DNA"/>
</dbReference>
<feature type="region of interest" description="Disordered" evidence="1">
    <location>
        <begin position="260"/>
        <end position="286"/>
    </location>
</feature>
<sequence>MATPSQQIVQRLKGSLTAQGALTASAPPPLVAASAPVTDTAKIFRNSGFGSRSASWQNELWELYDEVGEFAYYVDWLASSCSRVQWIASEIGEDGRPTGGIADDNPEGQKVAEIVRDLAGGTLGQAELTERSIRILAIPGEHWIAILQRPVSPVSPGSQETEERWFAVTLEEIEQGTRADTVNIVLPDGRKHEYNKDRDAVIRVWNPHPRKAMEATSPARSCLPALREIARTTAKIENIDYSRLLSAGVFLISSEANVPSAAAPTSAGKPGDPPPAPPAPQSVASSVQRQFVQIAQTAHKDPKNMAGVVPITISVPDVKNAAEHIDFGKEFSKAELEKRDNAIDRFGMGVNMSPERLRGMSTGNHWSSFVIGDSDVQLHIAPAMETLLGAVDQNVLRDTLRAEGIDPDKYVLWYDASQLTVDPDKSDEAKDAFAGNAITSDALVKASGLPADSVYDLDSPEGVKVFARDAVTKNPALLPMYAHLFSGTQGLEFPNAAQLPAGDSGRRVPSRDVSGSERGEEPDTEGGEPRAIAASAGPDAAVSLAITWGTTRALDMAGKRRVKTNDVQMRARLRDVEPHDYHRFMGPVTDSEVAALIKGWDPGLDELAGRYGFDADQVRLAVSQRARAQLTAQLVDGQVM</sequence>
<feature type="region of interest" description="Disordered" evidence="1">
    <location>
        <begin position="495"/>
        <end position="531"/>
    </location>
</feature>
<dbReference type="AlphaFoldDB" id="A0A5S9RAR6"/>